<name>A0A1M4VSV4_9BACT</name>
<evidence type="ECO:0008006" key="4">
    <source>
        <dbReference type="Google" id="ProtNLM"/>
    </source>
</evidence>
<keyword evidence="3" id="KW-1185">Reference proteome</keyword>
<proteinExistence type="predicted"/>
<sequence length="169" mass="19732">MPKMSCKYMRKTSFLIIVSVFFSISVFAQPNEGFTEKQRVAQYNIGRDGLAIDGYDPVCYFTQNKAVKGKLAIYYKYKGVLYNFANQENREKFVASPEKWEPQYGGWCAYALGDSGEKVKINPETFKIVNGKLYLFYDFLFNNTKTKWDKDEQNLLRQANVNWDKIIEN</sequence>
<feature type="chain" id="PRO_5012363935" description="YHS domain-containing protein" evidence="1">
    <location>
        <begin position="29"/>
        <end position="169"/>
    </location>
</feature>
<evidence type="ECO:0000256" key="1">
    <source>
        <dbReference type="SAM" id="SignalP"/>
    </source>
</evidence>
<organism evidence="2 3">
    <name type="scientific">Mariniphaga anaerophila</name>
    <dbReference type="NCBI Taxonomy" id="1484053"/>
    <lineage>
        <taxon>Bacteria</taxon>
        <taxon>Pseudomonadati</taxon>
        <taxon>Bacteroidota</taxon>
        <taxon>Bacteroidia</taxon>
        <taxon>Marinilabiliales</taxon>
        <taxon>Prolixibacteraceae</taxon>
        <taxon>Mariniphaga</taxon>
    </lineage>
</organism>
<gene>
    <name evidence="2" type="ORF">SAMN05444274_102199</name>
</gene>
<dbReference type="NCBIfam" id="NF041384">
    <property type="entry name" value="YHS_seleno_dom"/>
    <property type="match status" value="1"/>
</dbReference>
<feature type="signal peptide" evidence="1">
    <location>
        <begin position="1"/>
        <end position="28"/>
    </location>
</feature>
<keyword evidence="1" id="KW-0732">Signal</keyword>
<evidence type="ECO:0000313" key="2">
    <source>
        <dbReference type="EMBL" id="SHE72049.1"/>
    </source>
</evidence>
<dbReference type="AlphaFoldDB" id="A0A1M4VSV4"/>
<accession>A0A1M4VSV4</accession>
<dbReference type="Proteomes" id="UP000184164">
    <property type="component" value="Unassembled WGS sequence"/>
</dbReference>
<dbReference type="EMBL" id="FQUM01000002">
    <property type="protein sequence ID" value="SHE72049.1"/>
    <property type="molecule type" value="Genomic_DNA"/>
</dbReference>
<protein>
    <recommendedName>
        <fullName evidence="4">YHS domain-containing protein</fullName>
    </recommendedName>
</protein>
<evidence type="ECO:0000313" key="3">
    <source>
        <dbReference type="Proteomes" id="UP000184164"/>
    </source>
</evidence>
<reference evidence="2 3" key="1">
    <citation type="submission" date="2016-11" db="EMBL/GenBank/DDBJ databases">
        <authorList>
            <person name="Jaros S."/>
            <person name="Januszkiewicz K."/>
            <person name="Wedrychowicz H."/>
        </authorList>
    </citation>
    <scope>NUCLEOTIDE SEQUENCE [LARGE SCALE GENOMIC DNA]</scope>
    <source>
        <strain evidence="2 3">DSM 26910</strain>
    </source>
</reference>
<dbReference type="STRING" id="1484053.SAMN05444274_102199"/>